<dbReference type="AlphaFoldDB" id="A0A2T3HGL1"/>
<keyword evidence="1" id="KW-0812">Transmembrane</keyword>
<keyword evidence="1" id="KW-1133">Transmembrane helix</keyword>
<keyword evidence="1" id="KW-0472">Membrane</keyword>
<evidence type="ECO:0000256" key="1">
    <source>
        <dbReference type="SAM" id="Phobius"/>
    </source>
</evidence>
<comment type="caution">
    <text evidence="2">The sequence shown here is derived from an EMBL/GenBank/DDBJ whole genome shotgun (WGS) entry which is preliminary data.</text>
</comment>
<dbReference type="Proteomes" id="UP000240912">
    <property type="component" value="Unassembled WGS sequence"/>
</dbReference>
<reference evidence="2 3" key="1">
    <citation type="submission" date="2018-03" db="EMBL/GenBank/DDBJ databases">
        <authorList>
            <person name="Keele B.F."/>
        </authorList>
    </citation>
    <scope>NUCLEOTIDE SEQUENCE [LARGE SCALE GENOMIC DNA]</scope>
    <source>
        <strain evidence="2 3">YL28-9</strain>
    </source>
</reference>
<name>A0A2T3HGL1_9SPHI</name>
<dbReference type="Pfam" id="PF17319">
    <property type="entry name" value="DUF5362"/>
    <property type="match status" value="1"/>
</dbReference>
<feature type="transmembrane region" description="Helical" evidence="1">
    <location>
        <begin position="33"/>
        <end position="57"/>
    </location>
</feature>
<dbReference type="OrthoDB" id="1121797at2"/>
<evidence type="ECO:0000313" key="2">
    <source>
        <dbReference type="EMBL" id="PST81575.1"/>
    </source>
</evidence>
<protein>
    <submittedName>
        <fullName evidence="2">Uncharacterized protein</fullName>
    </submittedName>
</protein>
<dbReference type="RefSeq" id="WP_107217707.1">
    <property type="nucleotide sequence ID" value="NZ_KZ686274.1"/>
</dbReference>
<proteinExistence type="predicted"/>
<sequence>MNEFEPETEQNPQLIVTEDMRSNLYEIGRWSRFLAVIGFVLTFFMVVGAFGVSALINSDAAVAAQLGPLAQLGSAGIMVLYLLIGLLFFYPSLLLFKYSSASAEGVLYGNQESLDLAVSRLKSLFKFWGITTMVGIVLYVLSLVSVMFMGGR</sequence>
<gene>
    <name evidence="2" type="ORF">C7T94_19075</name>
</gene>
<evidence type="ECO:0000313" key="3">
    <source>
        <dbReference type="Proteomes" id="UP000240912"/>
    </source>
</evidence>
<organism evidence="2 3">
    <name type="scientific">Pedobacter yulinensis</name>
    <dbReference type="NCBI Taxonomy" id="2126353"/>
    <lineage>
        <taxon>Bacteria</taxon>
        <taxon>Pseudomonadati</taxon>
        <taxon>Bacteroidota</taxon>
        <taxon>Sphingobacteriia</taxon>
        <taxon>Sphingobacteriales</taxon>
        <taxon>Sphingobacteriaceae</taxon>
        <taxon>Pedobacter</taxon>
    </lineage>
</organism>
<accession>A0A2T3HGL1</accession>
<feature type="transmembrane region" description="Helical" evidence="1">
    <location>
        <begin position="127"/>
        <end position="149"/>
    </location>
</feature>
<feature type="transmembrane region" description="Helical" evidence="1">
    <location>
        <begin position="69"/>
        <end position="90"/>
    </location>
</feature>
<dbReference type="InterPro" id="IPR035287">
    <property type="entry name" value="DUF5362"/>
</dbReference>
<dbReference type="EMBL" id="PYLS01000010">
    <property type="protein sequence ID" value="PST81575.1"/>
    <property type="molecule type" value="Genomic_DNA"/>
</dbReference>
<keyword evidence="3" id="KW-1185">Reference proteome</keyword>